<accession>A0A1Q2LFI4</accession>
<proteinExistence type="predicted"/>
<name>A0A1Q2LFI4_9HELI</name>
<dbReference type="Proteomes" id="UP000188298">
    <property type="component" value="Chromosome"/>
</dbReference>
<reference evidence="1 2" key="1">
    <citation type="submission" date="2017-02" db="EMBL/GenBank/DDBJ databases">
        <title>Whole genome sequencing of Helicobacter bilis strain AAQJH.</title>
        <authorList>
            <person name="Conlan S."/>
            <person name="Thomas P.J."/>
            <person name="Mullikin J."/>
            <person name="Palmore T.N."/>
            <person name="Frank K.M."/>
            <person name="Segre J.A."/>
        </authorList>
    </citation>
    <scope>NUCLEOTIDE SEQUENCE [LARGE SCALE GENOMIC DNA]</scope>
    <source>
        <strain evidence="1 2">AAQJH</strain>
    </source>
</reference>
<evidence type="ECO:0000313" key="1">
    <source>
        <dbReference type="EMBL" id="AQQ59186.1"/>
    </source>
</evidence>
<protein>
    <submittedName>
        <fullName evidence="1">Uncharacterized protein</fullName>
    </submittedName>
</protein>
<dbReference type="KEGG" id="hbl:XJ32_02625"/>
<organism evidence="1 2">
    <name type="scientific">Helicobacter bilis</name>
    <dbReference type="NCBI Taxonomy" id="37372"/>
    <lineage>
        <taxon>Bacteria</taxon>
        <taxon>Pseudomonadati</taxon>
        <taxon>Campylobacterota</taxon>
        <taxon>Epsilonproteobacteria</taxon>
        <taxon>Campylobacterales</taxon>
        <taxon>Helicobacteraceae</taxon>
        <taxon>Helicobacter</taxon>
    </lineage>
</organism>
<dbReference type="AlphaFoldDB" id="A0A1Q2LFI4"/>
<dbReference type="EMBL" id="CP019645">
    <property type="protein sequence ID" value="AQQ59186.1"/>
    <property type="molecule type" value="Genomic_DNA"/>
</dbReference>
<sequence>MKKWIFMCLIVLIVYAHDTNKKEGIYDYFYNNEERMLESLEPSIDDDFECSDEVAAVISCAAGCGMARSPTIIFLDNFFTSYYHLIMQHISEYKKQEIKNIAREAMKKREYIGECNKKFTSGAGIQMCSHDYIGVAYEYGIQELSKYLAFNNPKLLDSIFLQYAKEVENISVKDDMARLLDKLYIDNLIDETGKLIVKVDSK</sequence>
<dbReference type="RefSeq" id="WP_077388270.1">
    <property type="nucleotide sequence ID" value="NZ_CP019645.1"/>
</dbReference>
<evidence type="ECO:0000313" key="2">
    <source>
        <dbReference type="Proteomes" id="UP000188298"/>
    </source>
</evidence>
<gene>
    <name evidence="1" type="ORF">XJ32_02625</name>
</gene>